<dbReference type="EMBL" id="BT064856">
    <property type="protein sequence ID" value="ACN30732.1"/>
    <property type="molecule type" value="mRNA"/>
</dbReference>
<dbReference type="InterPro" id="IPR026960">
    <property type="entry name" value="RVT-Znf"/>
</dbReference>
<organism evidence="2">
    <name type="scientific">Zea mays</name>
    <name type="common">Maize</name>
    <dbReference type="NCBI Taxonomy" id="4577"/>
    <lineage>
        <taxon>Eukaryota</taxon>
        <taxon>Viridiplantae</taxon>
        <taxon>Streptophyta</taxon>
        <taxon>Embryophyta</taxon>
        <taxon>Tracheophyta</taxon>
        <taxon>Spermatophyta</taxon>
        <taxon>Magnoliopsida</taxon>
        <taxon>Liliopsida</taxon>
        <taxon>Poales</taxon>
        <taxon>Poaceae</taxon>
        <taxon>PACMAD clade</taxon>
        <taxon>Panicoideae</taxon>
        <taxon>Andropogonodae</taxon>
        <taxon>Andropogoneae</taxon>
        <taxon>Tripsacinae</taxon>
        <taxon>Zea</taxon>
    </lineage>
</organism>
<dbReference type="PANTHER" id="PTHR33116">
    <property type="entry name" value="REVERSE TRANSCRIPTASE ZINC-BINDING DOMAIN-CONTAINING PROTEIN-RELATED-RELATED"/>
    <property type="match status" value="1"/>
</dbReference>
<dbReference type="OrthoDB" id="681845at2759"/>
<proteinExistence type="evidence at transcript level"/>
<dbReference type="PANTHER" id="PTHR33116:SF87">
    <property type="entry name" value="OS01G0158850 PROTEIN"/>
    <property type="match status" value="1"/>
</dbReference>
<dbReference type="GeneID" id="100382601"/>
<accession>C0P987</accession>
<evidence type="ECO:0000313" key="2">
    <source>
        <dbReference type="EMBL" id="ACN30732.1"/>
    </source>
</evidence>
<reference evidence="2" key="1">
    <citation type="journal article" date="2009" name="PLoS Genet.">
        <title>Sequencing, mapping, and analysis of 27,455 maize full-length cDNAs.</title>
        <authorList>
            <person name="Soderlund C."/>
            <person name="Descour A."/>
            <person name="Kudrna D."/>
            <person name="Bomhoff M."/>
            <person name="Boyd L."/>
            <person name="Currie J."/>
            <person name="Angelova A."/>
            <person name="Collura K."/>
            <person name="Wissotski M."/>
            <person name="Ashley E."/>
            <person name="Morrow D."/>
            <person name="Fernandes J."/>
            <person name="Walbot V."/>
            <person name="Yu Y."/>
        </authorList>
    </citation>
    <scope>NUCLEOTIDE SEQUENCE</scope>
    <source>
        <strain evidence="2">B73</strain>
    </source>
</reference>
<dbReference type="AlphaFoldDB" id="C0P987"/>
<dbReference type="Pfam" id="PF13966">
    <property type="entry name" value="zf-RVT"/>
    <property type="match status" value="1"/>
</dbReference>
<dbReference type="ExpressionAtlas" id="C0P987">
    <property type="expression patterns" value="baseline and differential"/>
</dbReference>
<dbReference type="RefSeq" id="NP_001168801.1">
    <property type="nucleotide sequence ID" value="NM_001175330.1"/>
</dbReference>
<dbReference type="KEGG" id="zma:100382601"/>
<sequence length="395" mass="46739">MHLDALLSGVYEMSWMEGRLQLVNSVLSSLPTYAMCTLQVPAAVLEYIDTARRHCLWRNSDSNAKFKPLVAWNKCTRPKKKGGLGVINLRSQNSYLRMKFLDKLYNRKQIPWVNLVWNTYYSDGKTPHASKFMGSFWWRDALKLCDLFRGISNCKVGDGKTVLFWHDLWNDNIRRNKFPRLFTFAKNQSISVASFLTQENLTDNFHLPLTEQANTELQQLPDEVQQIRESVIEPEEKDSWSYIWGNSTYSSTKLYHYTFKNVNPPKPFLWILESRCSNKLKVFAWLLLMDRLNTRNILKRKNFKVQGDNYSCALCQLQREETAFHLFFNCPFSQDCWRHLNIQWNHQIDFFATFQQARDLHGSPFFMEVFIIAAWQIWKQRNNFIFDRGRPSFIG</sequence>
<feature type="domain" description="Reverse transcriptase zinc-binding" evidence="1">
    <location>
        <begin position="249"/>
        <end position="337"/>
    </location>
</feature>
<name>C0P987_MAIZE</name>
<evidence type="ECO:0000259" key="1">
    <source>
        <dbReference type="Pfam" id="PF13966"/>
    </source>
</evidence>
<protein>
    <recommendedName>
        <fullName evidence="1">Reverse transcriptase zinc-binding domain-containing protein</fullName>
    </recommendedName>
</protein>